<evidence type="ECO:0000313" key="3">
    <source>
        <dbReference type="EnsemblProtists" id="EKX45618"/>
    </source>
</evidence>
<sequence length="427" mass="46889">MQVSVTNEDDWYDSDKWEKFGKSNARVSGTEGSKRGEGEKEVEVEARSQGRRRSGSNEVQWMKLAGCDICLPKDLRKPIDGVRFAGIVHFIGGVFVGAAPKQAYSLFVEEMVSQERMIVIATPCAGLTGMDHYKAAFEAAYKFAGAAKALQGELGSDMFDPAELPTIGMGHSLGCKVHLLINSIEDTKKIIGRVRAANVHIAFNNYDAKKSIPILSELSKLQSEMSKGLAAAAPVLESISAFANSMKTNSQLKDVFGSESASKVFSFIEMLSETGKNYAANNQEPLDEFSPSPEDTMRLLKDEYSVSRNLAVKFLSDDIDQSILLCEALRDKFTSPTTGIGGRLDLKRLPGTHITPNTPSLENLYNGSAEPMDEALKDLETMSRAKALELTEQVQVLAETIVKFAQEEFTRDRMMPQARNRIESSST</sequence>
<dbReference type="STRING" id="905079.L1JAP7"/>
<dbReference type="EMBL" id="JH992998">
    <property type="protein sequence ID" value="EKX45618.1"/>
    <property type="molecule type" value="Genomic_DNA"/>
</dbReference>
<dbReference type="RefSeq" id="XP_005832598.1">
    <property type="nucleotide sequence ID" value="XM_005832541.1"/>
</dbReference>
<keyword evidence="4" id="KW-1185">Reference proteome</keyword>
<dbReference type="OrthoDB" id="3980at2759"/>
<dbReference type="InterPro" id="IPR010765">
    <property type="entry name" value="DUF1350"/>
</dbReference>
<dbReference type="eggNOG" id="ENOG502QSXN">
    <property type="taxonomic scope" value="Eukaryota"/>
</dbReference>
<dbReference type="AlphaFoldDB" id="L1JAP7"/>
<gene>
    <name evidence="2" type="ORF">GUITHDRAFT_108494</name>
</gene>
<dbReference type="GeneID" id="17302360"/>
<dbReference type="PANTHER" id="PTHR34127">
    <property type="entry name" value="OS04G0405600 PROTEIN"/>
    <property type="match status" value="1"/>
</dbReference>
<evidence type="ECO:0000313" key="2">
    <source>
        <dbReference type="EMBL" id="EKX45618.1"/>
    </source>
</evidence>
<dbReference type="OMA" id="DTICESE"/>
<dbReference type="Pfam" id="PF07082">
    <property type="entry name" value="DUF1350"/>
    <property type="match status" value="1"/>
</dbReference>
<evidence type="ECO:0000256" key="1">
    <source>
        <dbReference type="SAM" id="MobiDB-lite"/>
    </source>
</evidence>
<name>L1JAP7_GUITC</name>
<dbReference type="ESTHER" id="guith-l1jap7">
    <property type="family name" value="Duf_1350"/>
</dbReference>
<feature type="compositionally biased region" description="Basic and acidic residues" evidence="1">
    <location>
        <begin position="32"/>
        <end position="48"/>
    </location>
</feature>
<dbReference type="KEGG" id="gtt:GUITHDRAFT_108494"/>
<proteinExistence type="predicted"/>
<reference evidence="4" key="2">
    <citation type="submission" date="2012-11" db="EMBL/GenBank/DDBJ databases">
        <authorList>
            <person name="Kuo A."/>
            <person name="Curtis B.A."/>
            <person name="Tanifuji G."/>
            <person name="Burki F."/>
            <person name="Gruber A."/>
            <person name="Irimia M."/>
            <person name="Maruyama S."/>
            <person name="Arias M.C."/>
            <person name="Ball S.G."/>
            <person name="Gile G.H."/>
            <person name="Hirakawa Y."/>
            <person name="Hopkins J.F."/>
            <person name="Rensing S.A."/>
            <person name="Schmutz J."/>
            <person name="Symeonidi A."/>
            <person name="Elias M."/>
            <person name="Eveleigh R.J."/>
            <person name="Herman E.K."/>
            <person name="Klute M.J."/>
            <person name="Nakayama T."/>
            <person name="Obornik M."/>
            <person name="Reyes-Prieto A."/>
            <person name="Armbrust E.V."/>
            <person name="Aves S.J."/>
            <person name="Beiko R.G."/>
            <person name="Coutinho P."/>
            <person name="Dacks J.B."/>
            <person name="Durnford D.G."/>
            <person name="Fast N.M."/>
            <person name="Green B.R."/>
            <person name="Grisdale C."/>
            <person name="Hempe F."/>
            <person name="Henrissat B."/>
            <person name="Hoppner M.P."/>
            <person name="Ishida K.-I."/>
            <person name="Kim E."/>
            <person name="Koreny L."/>
            <person name="Kroth P.G."/>
            <person name="Liu Y."/>
            <person name="Malik S.-B."/>
            <person name="Maier U.G."/>
            <person name="McRose D."/>
            <person name="Mock T."/>
            <person name="Neilson J.A."/>
            <person name="Onodera N.T."/>
            <person name="Poole A.M."/>
            <person name="Pritham E.J."/>
            <person name="Richards T.A."/>
            <person name="Rocap G."/>
            <person name="Roy S.W."/>
            <person name="Sarai C."/>
            <person name="Schaack S."/>
            <person name="Shirato S."/>
            <person name="Slamovits C.H."/>
            <person name="Spencer D.F."/>
            <person name="Suzuki S."/>
            <person name="Worden A.Z."/>
            <person name="Zauner S."/>
            <person name="Barry K."/>
            <person name="Bell C."/>
            <person name="Bharti A.K."/>
            <person name="Crow J.A."/>
            <person name="Grimwood J."/>
            <person name="Kramer R."/>
            <person name="Lindquist E."/>
            <person name="Lucas S."/>
            <person name="Salamov A."/>
            <person name="McFadden G.I."/>
            <person name="Lane C.E."/>
            <person name="Keeling P.J."/>
            <person name="Gray M.W."/>
            <person name="Grigoriev I.V."/>
            <person name="Archibald J.M."/>
        </authorList>
    </citation>
    <scope>NUCLEOTIDE SEQUENCE</scope>
    <source>
        <strain evidence="4">CCMP2712</strain>
    </source>
</reference>
<reference evidence="3" key="3">
    <citation type="submission" date="2015-06" db="UniProtKB">
        <authorList>
            <consortium name="EnsemblProtists"/>
        </authorList>
    </citation>
    <scope>IDENTIFICATION</scope>
</reference>
<feature type="region of interest" description="Disordered" evidence="1">
    <location>
        <begin position="23"/>
        <end position="55"/>
    </location>
</feature>
<protein>
    <submittedName>
        <fullName evidence="2 3">Uncharacterized protein</fullName>
    </submittedName>
</protein>
<reference evidence="2 4" key="1">
    <citation type="journal article" date="2012" name="Nature">
        <title>Algal genomes reveal evolutionary mosaicism and the fate of nucleomorphs.</title>
        <authorList>
            <consortium name="DOE Joint Genome Institute"/>
            <person name="Curtis B.A."/>
            <person name="Tanifuji G."/>
            <person name="Burki F."/>
            <person name="Gruber A."/>
            <person name="Irimia M."/>
            <person name="Maruyama S."/>
            <person name="Arias M.C."/>
            <person name="Ball S.G."/>
            <person name="Gile G.H."/>
            <person name="Hirakawa Y."/>
            <person name="Hopkins J.F."/>
            <person name="Kuo A."/>
            <person name="Rensing S.A."/>
            <person name="Schmutz J."/>
            <person name="Symeonidi A."/>
            <person name="Elias M."/>
            <person name="Eveleigh R.J."/>
            <person name="Herman E.K."/>
            <person name="Klute M.J."/>
            <person name="Nakayama T."/>
            <person name="Obornik M."/>
            <person name="Reyes-Prieto A."/>
            <person name="Armbrust E.V."/>
            <person name="Aves S.J."/>
            <person name="Beiko R.G."/>
            <person name="Coutinho P."/>
            <person name="Dacks J.B."/>
            <person name="Durnford D.G."/>
            <person name="Fast N.M."/>
            <person name="Green B.R."/>
            <person name="Grisdale C.J."/>
            <person name="Hempel F."/>
            <person name="Henrissat B."/>
            <person name="Hoppner M.P."/>
            <person name="Ishida K."/>
            <person name="Kim E."/>
            <person name="Koreny L."/>
            <person name="Kroth P.G."/>
            <person name="Liu Y."/>
            <person name="Malik S.B."/>
            <person name="Maier U.G."/>
            <person name="McRose D."/>
            <person name="Mock T."/>
            <person name="Neilson J.A."/>
            <person name="Onodera N.T."/>
            <person name="Poole A.M."/>
            <person name="Pritham E.J."/>
            <person name="Richards T.A."/>
            <person name="Rocap G."/>
            <person name="Roy S.W."/>
            <person name="Sarai C."/>
            <person name="Schaack S."/>
            <person name="Shirato S."/>
            <person name="Slamovits C.H."/>
            <person name="Spencer D.F."/>
            <person name="Suzuki S."/>
            <person name="Worden A.Z."/>
            <person name="Zauner S."/>
            <person name="Barry K."/>
            <person name="Bell C."/>
            <person name="Bharti A.K."/>
            <person name="Crow J.A."/>
            <person name="Grimwood J."/>
            <person name="Kramer R."/>
            <person name="Lindquist E."/>
            <person name="Lucas S."/>
            <person name="Salamov A."/>
            <person name="McFadden G.I."/>
            <person name="Lane C.E."/>
            <person name="Keeling P.J."/>
            <person name="Gray M.W."/>
            <person name="Grigoriev I.V."/>
            <person name="Archibald J.M."/>
        </authorList>
    </citation>
    <scope>NUCLEOTIDE SEQUENCE</scope>
    <source>
        <strain evidence="2 4">CCMP2712</strain>
    </source>
</reference>
<dbReference type="Proteomes" id="UP000011087">
    <property type="component" value="Unassembled WGS sequence"/>
</dbReference>
<organism evidence="2">
    <name type="scientific">Guillardia theta (strain CCMP2712)</name>
    <name type="common">Cryptophyte</name>
    <dbReference type="NCBI Taxonomy" id="905079"/>
    <lineage>
        <taxon>Eukaryota</taxon>
        <taxon>Cryptophyceae</taxon>
        <taxon>Pyrenomonadales</taxon>
        <taxon>Geminigeraceae</taxon>
        <taxon>Guillardia</taxon>
    </lineage>
</organism>
<accession>L1JAP7</accession>
<dbReference type="PaxDb" id="55529-EKX45618"/>
<dbReference type="PANTHER" id="PTHR34127:SF1">
    <property type="entry name" value="OS04G0405600 PROTEIN"/>
    <property type="match status" value="1"/>
</dbReference>
<evidence type="ECO:0000313" key="4">
    <source>
        <dbReference type="Proteomes" id="UP000011087"/>
    </source>
</evidence>
<dbReference type="HOGENOM" id="CLU_047079_0_0_1"/>
<dbReference type="EnsemblProtists" id="EKX45618">
    <property type="protein sequence ID" value="EKX45618"/>
    <property type="gene ID" value="GUITHDRAFT_108494"/>
</dbReference>